<evidence type="ECO:0000259" key="12">
    <source>
        <dbReference type="PROSITE" id="PS50262"/>
    </source>
</evidence>
<dbReference type="PROSITE" id="PS00237">
    <property type="entry name" value="G_PROTEIN_RECEP_F1_1"/>
    <property type="match status" value="1"/>
</dbReference>
<gene>
    <name evidence="13" type="primary">107370747</name>
</gene>
<dbReference type="CDD" id="cd15203">
    <property type="entry name" value="7tmA_NPYR-like"/>
    <property type="match status" value="1"/>
</dbReference>
<dbReference type="eggNOG" id="KOG3656">
    <property type="taxonomic scope" value="Eukaryota"/>
</dbReference>
<comment type="subcellular location">
    <subcellularLocation>
        <location evidence="1">Membrane</location>
        <topology evidence="1">Multi-pass membrane protein</topology>
    </subcellularLocation>
</comment>
<dbReference type="PANTHER" id="PTHR24235:SF30">
    <property type="entry name" value="NEUROPEPTIDE F RECEPTOR"/>
    <property type="match status" value="1"/>
</dbReference>
<feature type="transmembrane region" description="Helical" evidence="11">
    <location>
        <begin position="135"/>
        <end position="164"/>
    </location>
</feature>
<feature type="transmembrane region" description="Helical" evidence="11">
    <location>
        <begin position="242"/>
        <end position="265"/>
    </location>
</feature>
<dbReference type="SUPFAM" id="SSF81321">
    <property type="entry name" value="Family A G protein-coupled receptor-like"/>
    <property type="match status" value="1"/>
</dbReference>
<organism evidence="13 14">
    <name type="scientific">Tetranychus urticae</name>
    <name type="common">Two-spotted spider mite</name>
    <dbReference type="NCBI Taxonomy" id="32264"/>
    <lineage>
        <taxon>Eukaryota</taxon>
        <taxon>Metazoa</taxon>
        <taxon>Ecdysozoa</taxon>
        <taxon>Arthropoda</taxon>
        <taxon>Chelicerata</taxon>
        <taxon>Arachnida</taxon>
        <taxon>Acari</taxon>
        <taxon>Acariformes</taxon>
        <taxon>Trombidiformes</taxon>
        <taxon>Prostigmata</taxon>
        <taxon>Eleutherengona</taxon>
        <taxon>Raphignathae</taxon>
        <taxon>Tetranychoidea</taxon>
        <taxon>Tetranychidae</taxon>
        <taxon>Tetranychus</taxon>
    </lineage>
</organism>
<dbReference type="InterPro" id="IPR000611">
    <property type="entry name" value="NPY_rcpt"/>
</dbReference>
<protein>
    <recommendedName>
        <fullName evidence="12">G-protein coupled receptors family 1 profile domain-containing protein</fullName>
    </recommendedName>
</protein>
<evidence type="ECO:0000313" key="13">
    <source>
        <dbReference type="EnsemblMetazoa" id="tetur01g14930.1"/>
    </source>
</evidence>
<dbReference type="STRING" id="32264.T1JTP7"/>
<evidence type="ECO:0000313" key="14">
    <source>
        <dbReference type="Proteomes" id="UP000015104"/>
    </source>
</evidence>
<feature type="transmembrane region" description="Helical" evidence="11">
    <location>
        <begin position="300"/>
        <end position="322"/>
    </location>
</feature>
<dbReference type="SMART" id="SM01381">
    <property type="entry name" value="7TM_GPCR_Srsx"/>
    <property type="match status" value="1"/>
</dbReference>
<name>T1JTP7_TETUR</name>
<dbReference type="OrthoDB" id="9046662at2759"/>
<accession>T1JTP7</accession>
<dbReference type="AlphaFoldDB" id="T1JTP7"/>
<feature type="domain" description="G-protein coupled receptors family 1 profile" evidence="12">
    <location>
        <begin position="87"/>
        <end position="357"/>
    </location>
</feature>
<feature type="compositionally biased region" description="Low complexity" evidence="10">
    <location>
        <begin position="432"/>
        <end position="448"/>
    </location>
</feature>
<dbReference type="OMA" id="RMKRTNR"/>
<evidence type="ECO:0000256" key="3">
    <source>
        <dbReference type="ARBA" id="ARBA00022692"/>
    </source>
</evidence>
<evidence type="ECO:0000256" key="10">
    <source>
        <dbReference type="SAM" id="MobiDB-lite"/>
    </source>
</evidence>
<keyword evidence="6 11" id="KW-0472">Membrane</keyword>
<feature type="transmembrane region" description="Helical" evidence="11">
    <location>
        <begin position="185"/>
        <end position="205"/>
    </location>
</feature>
<dbReference type="PRINTS" id="PR00237">
    <property type="entry name" value="GPCRRHODOPSN"/>
</dbReference>
<keyword evidence="8 9" id="KW-0807">Transducer</keyword>
<comment type="similarity">
    <text evidence="2 9">Belongs to the G-protein coupled receptor 1 family.</text>
</comment>
<dbReference type="PANTHER" id="PTHR24235">
    <property type="entry name" value="NEUROPEPTIDE Y RECEPTOR"/>
    <property type="match status" value="1"/>
</dbReference>
<feature type="transmembrane region" description="Helical" evidence="11">
    <location>
        <begin position="334"/>
        <end position="360"/>
    </location>
</feature>
<dbReference type="HOGENOM" id="CLU_009579_6_1_1"/>
<keyword evidence="4 11" id="KW-1133">Transmembrane helix</keyword>
<evidence type="ECO:0000256" key="5">
    <source>
        <dbReference type="ARBA" id="ARBA00023040"/>
    </source>
</evidence>
<dbReference type="PROSITE" id="PS50262">
    <property type="entry name" value="G_PROTEIN_RECEP_F1_2"/>
    <property type="match status" value="1"/>
</dbReference>
<dbReference type="KEGG" id="tut:107370747"/>
<evidence type="ECO:0000256" key="4">
    <source>
        <dbReference type="ARBA" id="ARBA00022989"/>
    </source>
</evidence>
<dbReference type="Pfam" id="PF00001">
    <property type="entry name" value="7tm_1"/>
    <property type="match status" value="1"/>
</dbReference>
<dbReference type="InterPro" id="IPR000276">
    <property type="entry name" value="GPCR_Rhodpsn"/>
</dbReference>
<evidence type="ECO:0000256" key="7">
    <source>
        <dbReference type="ARBA" id="ARBA00023170"/>
    </source>
</evidence>
<evidence type="ECO:0000256" key="8">
    <source>
        <dbReference type="ARBA" id="ARBA00023224"/>
    </source>
</evidence>
<proteinExistence type="inferred from homology"/>
<dbReference type="PRINTS" id="PR01012">
    <property type="entry name" value="NRPEPTIDEYR"/>
</dbReference>
<feature type="transmembrane region" description="Helical" evidence="11">
    <location>
        <begin position="70"/>
        <end position="96"/>
    </location>
</feature>
<dbReference type="EnsemblMetazoa" id="tetur01g14930.1">
    <property type="protein sequence ID" value="tetur01g14930.1"/>
    <property type="gene ID" value="tetur01g14930"/>
</dbReference>
<keyword evidence="5 9" id="KW-0297">G-protein coupled receptor</keyword>
<evidence type="ECO:0000256" key="2">
    <source>
        <dbReference type="ARBA" id="ARBA00010663"/>
    </source>
</evidence>
<reference evidence="13" key="2">
    <citation type="submission" date="2015-06" db="UniProtKB">
        <authorList>
            <consortium name="EnsemblMetazoa"/>
        </authorList>
    </citation>
    <scope>IDENTIFICATION</scope>
</reference>
<evidence type="ECO:0000256" key="6">
    <source>
        <dbReference type="ARBA" id="ARBA00023136"/>
    </source>
</evidence>
<dbReference type="GO" id="GO:0016020">
    <property type="term" value="C:membrane"/>
    <property type="evidence" value="ECO:0007669"/>
    <property type="project" value="UniProtKB-SubCell"/>
</dbReference>
<dbReference type="Proteomes" id="UP000015104">
    <property type="component" value="Unassembled WGS sequence"/>
</dbReference>
<keyword evidence="14" id="KW-1185">Reference proteome</keyword>
<evidence type="ECO:0000256" key="11">
    <source>
        <dbReference type="SAM" id="Phobius"/>
    </source>
</evidence>
<evidence type="ECO:0000256" key="1">
    <source>
        <dbReference type="ARBA" id="ARBA00004141"/>
    </source>
</evidence>
<keyword evidence="7 9" id="KW-0675">Receptor</keyword>
<sequence>MDTSKLLNDSIYIPPDGFNNIGLIPSSSNISAFIEFQGFGKNDTSYADRLDLMKKLEEIKVNRVIDQDALIWLMLSYILLIAVGSIGNGLVCIAVIRKPSMRTPRNLFIINLAISDLTLCLITMPFSFIEIAAKFWSLGLFTCKLIAGLEATSIFVSTMSITAIALDRYFVIIKPTPETPKITGILYGLLSIWIIALILSIPLFWSRTTYRIEVPEILSSADHSKETLEYCYEEWPVNRGRAIYSVFTIVLQYFVPTILVTLIYMKIYKRLKNRMSQKRTAIKLDERIKAEERRTKRTNYLLISVSLIFGISWLPLNILNIISDVYYPFQDTSTFRIVFACCHMVGMSSACFNPLLYGWLNDNFQKEFKEIFALITGKLSSCCSVKGSIISGRTSISLEGRIETTVVYGESHDKESNHLQHMHHKSSDTDHNTGNCNTNSDTSNGNGSAAKKSLVVKQV</sequence>
<keyword evidence="3 9" id="KW-0812">Transmembrane</keyword>
<reference evidence="14" key="1">
    <citation type="submission" date="2011-08" db="EMBL/GenBank/DDBJ databases">
        <authorList>
            <person name="Rombauts S."/>
        </authorList>
    </citation>
    <scope>NUCLEOTIDE SEQUENCE</scope>
    <source>
        <strain evidence="14">London</strain>
    </source>
</reference>
<evidence type="ECO:0000256" key="9">
    <source>
        <dbReference type="RuleBase" id="RU000688"/>
    </source>
</evidence>
<dbReference type="GO" id="GO:0004983">
    <property type="term" value="F:neuropeptide Y receptor activity"/>
    <property type="evidence" value="ECO:0007669"/>
    <property type="project" value="InterPro"/>
</dbReference>
<dbReference type="InterPro" id="IPR017452">
    <property type="entry name" value="GPCR_Rhodpsn_7TM"/>
</dbReference>
<feature type="region of interest" description="Disordered" evidence="10">
    <location>
        <begin position="417"/>
        <end position="459"/>
    </location>
</feature>
<dbReference type="EMBL" id="CAEY01000481">
    <property type="status" value="NOT_ANNOTATED_CDS"/>
    <property type="molecule type" value="Genomic_DNA"/>
</dbReference>
<feature type="transmembrane region" description="Helical" evidence="11">
    <location>
        <begin position="108"/>
        <end position="129"/>
    </location>
</feature>
<dbReference type="Gene3D" id="1.20.1070.10">
    <property type="entry name" value="Rhodopsin 7-helix transmembrane proteins"/>
    <property type="match status" value="1"/>
</dbReference>